<dbReference type="EMBL" id="BMIP01000004">
    <property type="protein sequence ID" value="GGD71769.1"/>
    <property type="molecule type" value="Genomic_DNA"/>
</dbReference>
<keyword evidence="1" id="KW-1133">Transmembrane helix</keyword>
<reference evidence="2" key="2">
    <citation type="submission" date="2020-09" db="EMBL/GenBank/DDBJ databases">
        <authorList>
            <person name="Sun Q."/>
            <person name="Zhou Y."/>
        </authorList>
    </citation>
    <scope>NUCLEOTIDE SEQUENCE</scope>
    <source>
        <strain evidence="2">CGMCC 1.15360</strain>
    </source>
</reference>
<gene>
    <name evidence="2" type="ORF">GCM10010990_21560</name>
</gene>
<dbReference type="OrthoDB" id="7568222at2"/>
<evidence type="ECO:0000256" key="1">
    <source>
        <dbReference type="SAM" id="Phobius"/>
    </source>
</evidence>
<name>A0A916Z1N1_9SPHN</name>
<feature type="transmembrane region" description="Helical" evidence="1">
    <location>
        <begin position="81"/>
        <end position="101"/>
    </location>
</feature>
<keyword evidence="1" id="KW-0812">Transmembrane</keyword>
<dbReference type="Proteomes" id="UP000612349">
    <property type="component" value="Unassembled WGS sequence"/>
</dbReference>
<dbReference type="RefSeq" id="WP_066774421.1">
    <property type="nucleotide sequence ID" value="NZ_BMIP01000004.1"/>
</dbReference>
<comment type="caution">
    <text evidence="2">The sequence shown here is derived from an EMBL/GenBank/DDBJ whole genome shotgun (WGS) entry which is preliminary data.</text>
</comment>
<sequence>MVSNVTEIARGEREMEEVVASRYRSFDATSPDRAADIVPTDPVEADRFDAMRAAGVIRGAEGGFYLDETALERVRRRRKGWLYGSAGAVAALGLAAGWVLGRRR</sequence>
<keyword evidence="1" id="KW-0472">Membrane</keyword>
<organism evidence="2 3">
    <name type="scientific">Croceicoccus mobilis</name>
    <dbReference type="NCBI Taxonomy" id="1703339"/>
    <lineage>
        <taxon>Bacteria</taxon>
        <taxon>Pseudomonadati</taxon>
        <taxon>Pseudomonadota</taxon>
        <taxon>Alphaproteobacteria</taxon>
        <taxon>Sphingomonadales</taxon>
        <taxon>Erythrobacteraceae</taxon>
        <taxon>Croceicoccus</taxon>
    </lineage>
</organism>
<protein>
    <submittedName>
        <fullName evidence="2">Uncharacterized protein</fullName>
    </submittedName>
</protein>
<dbReference type="AlphaFoldDB" id="A0A916Z1N1"/>
<proteinExistence type="predicted"/>
<reference evidence="2" key="1">
    <citation type="journal article" date="2014" name="Int. J. Syst. Evol. Microbiol.">
        <title>Complete genome sequence of Corynebacterium casei LMG S-19264T (=DSM 44701T), isolated from a smear-ripened cheese.</title>
        <authorList>
            <consortium name="US DOE Joint Genome Institute (JGI-PGF)"/>
            <person name="Walter F."/>
            <person name="Albersmeier A."/>
            <person name="Kalinowski J."/>
            <person name="Ruckert C."/>
        </authorList>
    </citation>
    <scope>NUCLEOTIDE SEQUENCE</scope>
    <source>
        <strain evidence="2">CGMCC 1.15360</strain>
    </source>
</reference>
<keyword evidence="3" id="KW-1185">Reference proteome</keyword>
<evidence type="ECO:0000313" key="3">
    <source>
        <dbReference type="Proteomes" id="UP000612349"/>
    </source>
</evidence>
<accession>A0A916Z1N1</accession>
<evidence type="ECO:0000313" key="2">
    <source>
        <dbReference type="EMBL" id="GGD71769.1"/>
    </source>
</evidence>